<proteinExistence type="predicted"/>
<evidence type="ECO:0000259" key="1">
    <source>
        <dbReference type="Pfam" id="PF09995"/>
    </source>
</evidence>
<dbReference type="Pfam" id="PF09995">
    <property type="entry name" value="MPAB_Lcp_cat"/>
    <property type="match status" value="1"/>
</dbReference>
<name>A0ABW4TQT4_9ACTN</name>
<dbReference type="RefSeq" id="WP_343919766.1">
    <property type="nucleotide sequence ID" value="NZ_BAAAJT010000002.1"/>
</dbReference>
<protein>
    <submittedName>
        <fullName evidence="2">Oxygenase MpaB family protein</fullName>
        <ecNumber evidence="2">1.-.-.-</ecNumber>
    </submittedName>
</protein>
<dbReference type="InterPro" id="IPR018713">
    <property type="entry name" value="MPAB/Lcp_cat_dom"/>
</dbReference>
<organism evidence="2 3">
    <name type="scientific">Nocardioides aestuarii</name>
    <dbReference type="NCBI Taxonomy" id="252231"/>
    <lineage>
        <taxon>Bacteria</taxon>
        <taxon>Bacillati</taxon>
        <taxon>Actinomycetota</taxon>
        <taxon>Actinomycetes</taxon>
        <taxon>Propionibacteriales</taxon>
        <taxon>Nocardioidaceae</taxon>
        <taxon>Nocardioides</taxon>
    </lineage>
</organism>
<dbReference type="Proteomes" id="UP001597351">
    <property type="component" value="Unassembled WGS sequence"/>
</dbReference>
<gene>
    <name evidence="2" type="ORF">ACFSDE_14825</name>
</gene>
<dbReference type="EC" id="1.-.-.-" evidence="2"/>
<keyword evidence="2" id="KW-0560">Oxidoreductase</keyword>
<accession>A0ABW4TQT4</accession>
<evidence type="ECO:0000313" key="3">
    <source>
        <dbReference type="Proteomes" id="UP001597351"/>
    </source>
</evidence>
<feature type="domain" description="ER-bound oxygenase mpaB/mpaB'/Rubber oxygenase catalytic" evidence="1">
    <location>
        <begin position="51"/>
        <end position="244"/>
    </location>
</feature>
<dbReference type="EMBL" id="JBHUGD010000003">
    <property type="protein sequence ID" value="MFD1948072.1"/>
    <property type="molecule type" value="Genomic_DNA"/>
</dbReference>
<dbReference type="InterPro" id="IPR046366">
    <property type="entry name" value="MPAB"/>
</dbReference>
<dbReference type="PANTHER" id="PTHR36124:SF1">
    <property type="entry name" value="ER-BOUND OXYGENASE MPAB_MPAB'_RUBBER OXYGENASE CATALYTIC DOMAIN-CONTAINING PROTEIN"/>
    <property type="match status" value="1"/>
</dbReference>
<comment type="caution">
    <text evidence="2">The sequence shown here is derived from an EMBL/GenBank/DDBJ whole genome shotgun (WGS) entry which is preliminary data.</text>
</comment>
<dbReference type="PANTHER" id="PTHR36124">
    <property type="match status" value="1"/>
</dbReference>
<reference evidence="3" key="1">
    <citation type="journal article" date="2019" name="Int. J. Syst. Evol. Microbiol.">
        <title>The Global Catalogue of Microorganisms (GCM) 10K type strain sequencing project: providing services to taxonomists for standard genome sequencing and annotation.</title>
        <authorList>
            <consortium name="The Broad Institute Genomics Platform"/>
            <consortium name="The Broad Institute Genome Sequencing Center for Infectious Disease"/>
            <person name="Wu L."/>
            <person name="Ma J."/>
        </authorList>
    </citation>
    <scope>NUCLEOTIDE SEQUENCE [LARGE SCALE GENOMIC DNA]</scope>
    <source>
        <strain evidence="3">CGMCC 1.12477</strain>
    </source>
</reference>
<evidence type="ECO:0000313" key="2">
    <source>
        <dbReference type="EMBL" id="MFD1948072.1"/>
    </source>
</evidence>
<sequence length="296" mass="34213">MSRLPRDLWLRRLDELDVETDHARIYGITARHEFPWDMNQALSFALFRTYAVPSIGVLLHDTGEFTSRTQKRYDDTALILDHIGEHGLDSEEGRRALRRMNRMHAMYDISPDDLRYVLCTFVAVPIRWLDEHGWRPMTEKEKQASARYYTELGRHMGIRDIPATWQDFGGAMDAYEADHFGYDPRAREVADATLRLMATFPPNHHAPAAAVIRFSRAYMDDALLDAFRYPRPTAAERRTARVALQARNAWLRRRPPRLLPQHARDVGNIRSYPAGYDVAALGTFEPYGTMTRCPHA</sequence>
<keyword evidence="3" id="KW-1185">Reference proteome</keyword>
<dbReference type="GO" id="GO:0016491">
    <property type="term" value="F:oxidoreductase activity"/>
    <property type="evidence" value="ECO:0007669"/>
    <property type="project" value="UniProtKB-KW"/>
</dbReference>